<dbReference type="Gene3D" id="1.20.120.1320">
    <property type="entry name" value="Aspartokinase, catalytic domain"/>
    <property type="match status" value="1"/>
</dbReference>
<dbReference type="GO" id="GO:0009088">
    <property type="term" value="P:threonine biosynthetic process"/>
    <property type="evidence" value="ECO:0007669"/>
    <property type="project" value="UniProtKB-UniPathway"/>
</dbReference>
<dbReference type="UniPathway" id="UPA00034">
    <property type="reaction ID" value="UER00015"/>
</dbReference>
<evidence type="ECO:0000256" key="7">
    <source>
        <dbReference type="ARBA" id="ARBA00047872"/>
    </source>
</evidence>
<dbReference type="AlphaFoldDB" id="A0A265V0B8"/>
<feature type="domain" description="Aspartate/glutamate/uridylate kinase" evidence="11">
    <location>
        <begin position="2"/>
        <end position="277"/>
    </location>
</feature>
<dbReference type="CDD" id="cd04243">
    <property type="entry name" value="AAK_AK-HSDH-like"/>
    <property type="match status" value="1"/>
</dbReference>
<organism evidence="12 13">
    <name type="scientific">Winogradskyella aurantia</name>
    <dbReference type="NCBI Taxonomy" id="1915063"/>
    <lineage>
        <taxon>Bacteria</taxon>
        <taxon>Pseudomonadati</taxon>
        <taxon>Bacteroidota</taxon>
        <taxon>Flavobacteriia</taxon>
        <taxon>Flavobacteriales</taxon>
        <taxon>Flavobacteriaceae</taxon>
        <taxon>Winogradskyella</taxon>
    </lineage>
</organism>
<dbReference type="OrthoDB" id="9799110at2"/>
<proteinExistence type="inferred from homology"/>
<dbReference type="InterPro" id="IPR001048">
    <property type="entry name" value="Asp/Glu/Uridylate_kinase"/>
</dbReference>
<dbReference type="PANTHER" id="PTHR21499">
    <property type="entry name" value="ASPARTATE KINASE"/>
    <property type="match status" value="1"/>
</dbReference>
<dbReference type="Gene3D" id="3.40.1160.10">
    <property type="entry name" value="Acetylglutamate kinase-like"/>
    <property type="match status" value="1"/>
</dbReference>
<keyword evidence="3 9" id="KW-0808">Transferase</keyword>
<evidence type="ECO:0000256" key="8">
    <source>
        <dbReference type="PIRSR" id="PIRSR000726-1"/>
    </source>
</evidence>
<dbReference type="GO" id="GO:0004072">
    <property type="term" value="F:aspartate kinase activity"/>
    <property type="evidence" value="ECO:0007669"/>
    <property type="project" value="UniProtKB-EC"/>
</dbReference>
<evidence type="ECO:0000259" key="11">
    <source>
        <dbReference type="Pfam" id="PF00696"/>
    </source>
</evidence>
<evidence type="ECO:0000256" key="2">
    <source>
        <dbReference type="ARBA" id="ARBA00010122"/>
    </source>
</evidence>
<dbReference type="SUPFAM" id="SSF53633">
    <property type="entry name" value="Carbamate kinase-like"/>
    <property type="match status" value="1"/>
</dbReference>
<comment type="similarity">
    <text evidence="2 9">Belongs to the aspartokinase family.</text>
</comment>
<keyword evidence="5 9" id="KW-0418">Kinase</keyword>
<dbReference type="GO" id="GO:0009089">
    <property type="term" value="P:lysine biosynthetic process via diaminopimelate"/>
    <property type="evidence" value="ECO:0007669"/>
    <property type="project" value="UniProtKB-UniPathway"/>
</dbReference>
<comment type="caution">
    <text evidence="12">The sequence shown here is derived from an EMBL/GenBank/DDBJ whole genome shotgun (WGS) entry which is preliminary data.</text>
</comment>
<evidence type="ECO:0000256" key="1">
    <source>
        <dbReference type="ARBA" id="ARBA00004766"/>
    </source>
</evidence>
<comment type="pathway">
    <text evidence="10">Amino-acid biosynthesis; L-methionine biosynthesis via de novo pathway; L-homoserine from L-aspartate: step 1/3.</text>
</comment>
<dbReference type="NCBIfam" id="TIGR00657">
    <property type="entry name" value="asp_kinases"/>
    <property type="match status" value="1"/>
</dbReference>
<evidence type="ECO:0000256" key="4">
    <source>
        <dbReference type="ARBA" id="ARBA00022741"/>
    </source>
</evidence>
<evidence type="ECO:0000256" key="6">
    <source>
        <dbReference type="ARBA" id="ARBA00022840"/>
    </source>
</evidence>
<dbReference type="PANTHER" id="PTHR21499:SF59">
    <property type="entry name" value="ASPARTOKINASE"/>
    <property type="match status" value="1"/>
</dbReference>
<dbReference type="RefSeq" id="WP_094967088.1">
    <property type="nucleotide sequence ID" value="NZ_NGJN01000001.1"/>
</dbReference>
<dbReference type="GO" id="GO:0005524">
    <property type="term" value="F:ATP binding"/>
    <property type="evidence" value="ECO:0007669"/>
    <property type="project" value="UniProtKB-KW"/>
</dbReference>
<name>A0A265V0B8_9FLAO</name>
<comment type="pathway">
    <text evidence="10">Amino-acid biosynthesis; L-threonine biosynthesis; L-threonine from L-aspartate: step 1/5.</text>
</comment>
<dbReference type="GO" id="GO:0009090">
    <property type="term" value="P:homoserine biosynthetic process"/>
    <property type="evidence" value="ECO:0007669"/>
    <property type="project" value="TreeGrafter"/>
</dbReference>
<comment type="pathway">
    <text evidence="1 10">Amino-acid biosynthesis; L-lysine biosynthesis via DAP pathway; (S)-tetrahydrodipicolinate from L-aspartate: step 1/4.</text>
</comment>
<dbReference type="EC" id="2.7.2.4" evidence="9"/>
<dbReference type="Gene3D" id="3.30.70.260">
    <property type="match status" value="2"/>
</dbReference>
<comment type="catalytic activity">
    <reaction evidence="7 9">
        <text>L-aspartate + ATP = 4-phospho-L-aspartate + ADP</text>
        <dbReference type="Rhea" id="RHEA:23776"/>
        <dbReference type="ChEBI" id="CHEBI:29991"/>
        <dbReference type="ChEBI" id="CHEBI:30616"/>
        <dbReference type="ChEBI" id="CHEBI:57535"/>
        <dbReference type="ChEBI" id="CHEBI:456216"/>
        <dbReference type="EC" id="2.7.2.4"/>
    </reaction>
</comment>
<dbReference type="UniPathway" id="UPA00050">
    <property type="reaction ID" value="UER00461"/>
</dbReference>
<reference evidence="12 13" key="1">
    <citation type="submission" date="2017-05" db="EMBL/GenBank/DDBJ databases">
        <title>The draft genome sequence of Idiomarina salinarum WNB302.</title>
        <authorList>
            <person name="Sun Y."/>
            <person name="Chen B."/>
            <person name="Du Z."/>
        </authorList>
    </citation>
    <scope>NUCLEOTIDE SEQUENCE [LARGE SCALE GENOMIC DNA]</scope>
    <source>
        <strain evidence="12 13">WNB302</strain>
    </source>
</reference>
<evidence type="ECO:0000256" key="10">
    <source>
        <dbReference type="RuleBase" id="RU004249"/>
    </source>
</evidence>
<keyword evidence="10" id="KW-0028">Amino-acid biosynthesis</keyword>
<evidence type="ECO:0000256" key="3">
    <source>
        <dbReference type="ARBA" id="ARBA00022679"/>
    </source>
</evidence>
<dbReference type="InterPro" id="IPR042199">
    <property type="entry name" value="AsparK_Bifunc_asparK/hSer_DH"/>
</dbReference>
<dbReference type="EMBL" id="NGJN01000001">
    <property type="protein sequence ID" value="OZV71014.1"/>
    <property type="molecule type" value="Genomic_DNA"/>
</dbReference>
<dbReference type="SUPFAM" id="SSF55021">
    <property type="entry name" value="ACT-like"/>
    <property type="match status" value="1"/>
</dbReference>
<dbReference type="InterPro" id="IPR001341">
    <property type="entry name" value="Asp_kinase"/>
</dbReference>
<dbReference type="UniPathway" id="UPA00051">
    <property type="reaction ID" value="UER00462"/>
</dbReference>
<evidence type="ECO:0000256" key="9">
    <source>
        <dbReference type="RuleBase" id="RU003448"/>
    </source>
</evidence>
<dbReference type="PIRSF" id="PIRSF000726">
    <property type="entry name" value="Asp_kin"/>
    <property type="match status" value="1"/>
</dbReference>
<dbReference type="Proteomes" id="UP000216840">
    <property type="component" value="Unassembled WGS sequence"/>
</dbReference>
<evidence type="ECO:0000256" key="5">
    <source>
        <dbReference type="ARBA" id="ARBA00022777"/>
    </source>
</evidence>
<evidence type="ECO:0000313" key="13">
    <source>
        <dbReference type="Proteomes" id="UP000216840"/>
    </source>
</evidence>
<dbReference type="GO" id="GO:0005829">
    <property type="term" value="C:cytosol"/>
    <property type="evidence" value="ECO:0007669"/>
    <property type="project" value="TreeGrafter"/>
</dbReference>
<keyword evidence="6 8" id="KW-0067">ATP-binding</keyword>
<gene>
    <name evidence="12" type="ORF">CA834_02550</name>
</gene>
<keyword evidence="4 8" id="KW-0547">Nucleotide-binding</keyword>
<feature type="binding site" evidence="8">
    <location>
        <position position="231"/>
    </location>
    <ligand>
        <name>ATP</name>
        <dbReference type="ChEBI" id="CHEBI:30616"/>
    </ligand>
</feature>
<dbReference type="InterPro" id="IPR005260">
    <property type="entry name" value="Asp_kin_monofn"/>
</dbReference>
<evidence type="ECO:0000313" key="12">
    <source>
        <dbReference type="EMBL" id="OZV71014.1"/>
    </source>
</evidence>
<dbReference type="InterPro" id="IPR036393">
    <property type="entry name" value="AceGlu_kinase-like_sf"/>
</dbReference>
<dbReference type="Pfam" id="PF00696">
    <property type="entry name" value="AA_kinase"/>
    <property type="match status" value="1"/>
</dbReference>
<dbReference type="InterPro" id="IPR045865">
    <property type="entry name" value="ACT-like_dom_sf"/>
</dbReference>
<accession>A0A265V0B8</accession>
<keyword evidence="13" id="KW-1185">Reference proteome</keyword>
<protein>
    <recommendedName>
        <fullName evidence="9">Aspartokinase</fullName>
        <ecNumber evidence="9">2.7.2.4</ecNumber>
    </recommendedName>
</protein>
<sequence>MRVFKFGGASVKDAEGVKNLATVLKTTGYDNTLVVVSAMGKTTNAMERVIKNYFENKPELQSSIHDVIKYHNEILMDLFENEQHQVYGAVKSYFDELNRFLKSNKSPDYNYVYDQTIGFGELISTTIVSYYLNEIGLSNQWIDVREFIKTDNYYRRASVNWELTQEKITTGFNTSKLNLTQGFLGSDANNFTTTLGREGSDYTAAIFAYCLNADSVTIWKDVPGVLNADPRYFENAQLIHQISYREAIELAFYGATVIHPKTLQPMQRKEIPLYVKSFLNPQDKGTCVSKGRSLDPEIPCFIVKKNQTLISLSSLDFSYIVEENISDIFSLLHLYKMKVDVIQNSAISFSVCIDNLYDNLEKLLQHLKAKFNVTSYENVSLYTIRHYNETVIKELEKDKTVLLKQLTRETVQIVTK</sequence>